<evidence type="ECO:0000259" key="8">
    <source>
        <dbReference type="Pfam" id="PF01850"/>
    </source>
</evidence>
<comment type="similarity">
    <text evidence="7">Belongs to the PINc/VapC protein family.</text>
</comment>
<dbReference type="GO" id="GO:0004518">
    <property type="term" value="F:nuclease activity"/>
    <property type="evidence" value="ECO:0007669"/>
    <property type="project" value="UniProtKB-KW"/>
</dbReference>
<dbReference type="EMBL" id="PFJG01000024">
    <property type="protein sequence ID" value="PIX68126.1"/>
    <property type="molecule type" value="Genomic_DNA"/>
</dbReference>
<gene>
    <name evidence="9" type="ORF">COZ41_01300</name>
</gene>
<organism evidence="9 10">
    <name type="scientific">Candidatus Shapirobacteria bacterium CG_4_10_14_3_um_filter_35_13</name>
    <dbReference type="NCBI Taxonomy" id="1974873"/>
    <lineage>
        <taxon>Bacteria</taxon>
        <taxon>Candidatus Shapironibacteriota</taxon>
    </lineage>
</organism>
<protein>
    <recommendedName>
        <fullName evidence="8">PIN domain-containing protein</fullName>
    </recommendedName>
</protein>
<dbReference type="Proteomes" id="UP000229531">
    <property type="component" value="Unassembled WGS sequence"/>
</dbReference>
<dbReference type="Pfam" id="PF01850">
    <property type="entry name" value="PIN"/>
    <property type="match status" value="1"/>
</dbReference>
<comment type="caution">
    <text evidence="9">The sequence shown here is derived from an EMBL/GenBank/DDBJ whole genome shotgun (WGS) entry which is preliminary data.</text>
</comment>
<dbReference type="SUPFAM" id="SSF88723">
    <property type="entry name" value="PIN domain-like"/>
    <property type="match status" value="1"/>
</dbReference>
<comment type="cofactor">
    <cofactor evidence="1">
        <name>Mg(2+)</name>
        <dbReference type="ChEBI" id="CHEBI:18420"/>
    </cofactor>
</comment>
<keyword evidence="6" id="KW-0460">Magnesium</keyword>
<dbReference type="PANTHER" id="PTHR33653">
    <property type="entry name" value="RIBONUCLEASE VAPC2"/>
    <property type="match status" value="1"/>
</dbReference>
<evidence type="ECO:0000256" key="3">
    <source>
        <dbReference type="ARBA" id="ARBA00022722"/>
    </source>
</evidence>
<dbReference type="AlphaFoldDB" id="A0A2M7LJ72"/>
<evidence type="ECO:0000256" key="7">
    <source>
        <dbReference type="ARBA" id="ARBA00038093"/>
    </source>
</evidence>
<evidence type="ECO:0000256" key="2">
    <source>
        <dbReference type="ARBA" id="ARBA00022649"/>
    </source>
</evidence>
<keyword evidence="2" id="KW-1277">Toxin-antitoxin system</keyword>
<keyword evidence="4" id="KW-0479">Metal-binding</keyword>
<name>A0A2M7LJ72_9BACT</name>
<dbReference type="InterPro" id="IPR050556">
    <property type="entry name" value="Type_II_TA_system_RNase"/>
</dbReference>
<dbReference type="CDD" id="cd09881">
    <property type="entry name" value="PIN_VapC4-5_FitB-like"/>
    <property type="match status" value="1"/>
</dbReference>
<feature type="domain" description="PIN" evidence="8">
    <location>
        <begin position="5"/>
        <end position="120"/>
    </location>
</feature>
<sequence>MTKKYLLDTNILIDLGRKETSVIKLLEKINIEECEICSIVTAEYFQGLYMAKNINFERDWYRKFIEAGEMKILPFDEKCAKKYGEIQAKYLKLGKLRPLFDLVIASVCMVNNLTLVTKNVKDFEMIERLKIYKEK</sequence>
<evidence type="ECO:0000256" key="1">
    <source>
        <dbReference type="ARBA" id="ARBA00001946"/>
    </source>
</evidence>
<dbReference type="InterPro" id="IPR002716">
    <property type="entry name" value="PIN_dom"/>
</dbReference>
<dbReference type="GO" id="GO:0046872">
    <property type="term" value="F:metal ion binding"/>
    <property type="evidence" value="ECO:0007669"/>
    <property type="project" value="UniProtKB-KW"/>
</dbReference>
<reference evidence="10" key="1">
    <citation type="submission" date="2017-09" db="EMBL/GenBank/DDBJ databases">
        <title>Depth-based differentiation of microbial function through sediment-hosted aquifers and enrichment of novel symbionts in the deep terrestrial subsurface.</title>
        <authorList>
            <person name="Probst A.J."/>
            <person name="Ladd B."/>
            <person name="Jarett J.K."/>
            <person name="Geller-Mcgrath D.E."/>
            <person name="Sieber C.M.K."/>
            <person name="Emerson J.B."/>
            <person name="Anantharaman K."/>
            <person name="Thomas B.C."/>
            <person name="Malmstrom R."/>
            <person name="Stieglmeier M."/>
            <person name="Klingl A."/>
            <person name="Woyke T."/>
            <person name="Ryan C.M."/>
            <person name="Banfield J.F."/>
        </authorList>
    </citation>
    <scope>NUCLEOTIDE SEQUENCE [LARGE SCALE GENOMIC DNA]</scope>
</reference>
<dbReference type="InterPro" id="IPR029060">
    <property type="entry name" value="PIN-like_dom_sf"/>
</dbReference>
<accession>A0A2M7LJ72</accession>
<keyword evidence="5" id="KW-0378">Hydrolase</keyword>
<dbReference type="PANTHER" id="PTHR33653:SF1">
    <property type="entry name" value="RIBONUCLEASE VAPC2"/>
    <property type="match status" value="1"/>
</dbReference>
<dbReference type="GO" id="GO:0016787">
    <property type="term" value="F:hydrolase activity"/>
    <property type="evidence" value="ECO:0007669"/>
    <property type="project" value="UniProtKB-KW"/>
</dbReference>
<evidence type="ECO:0000313" key="9">
    <source>
        <dbReference type="EMBL" id="PIX68126.1"/>
    </source>
</evidence>
<evidence type="ECO:0000313" key="10">
    <source>
        <dbReference type="Proteomes" id="UP000229531"/>
    </source>
</evidence>
<dbReference type="Gene3D" id="3.40.50.1010">
    <property type="entry name" value="5'-nuclease"/>
    <property type="match status" value="1"/>
</dbReference>
<evidence type="ECO:0000256" key="4">
    <source>
        <dbReference type="ARBA" id="ARBA00022723"/>
    </source>
</evidence>
<proteinExistence type="inferred from homology"/>
<keyword evidence="3" id="KW-0540">Nuclease</keyword>
<evidence type="ECO:0000256" key="5">
    <source>
        <dbReference type="ARBA" id="ARBA00022801"/>
    </source>
</evidence>
<evidence type="ECO:0000256" key="6">
    <source>
        <dbReference type="ARBA" id="ARBA00022842"/>
    </source>
</evidence>